<protein>
    <recommendedName>
        <fullName evidence="3">Putative carbohydrate metabolism domain-containing protein</fullName>
    </recommendedName>
</protein>
<gene>
    <name evidence="4" type="ORF">LG35_07180</name>
</gene>
<evidence type="ECO:0000256" key="2">
    <source>
        <dbReference type="SAM" id="SignalP"/>
    </source>
</evidence>
<keyword evidence="5" id="KW-1185">Reference proteome</keyword>
<keyword evidence="2" id="KW-0732">Signal</keyword>
<reference evidence="4 5" key="1">
    <citation type="submission" date="2014-09" db="EMBL/GenBank/DDBJ databases">
        <title>Alistipes sp. 627, sp. nov., a novel member of the family Rikenellaceae isolated from human faeces.</title>
        <authorList>
            <person name="Shkoporov A.N."/>
            <person name="Chaplin A.V."/>
            <person name="Motuzova O.V."/>
            <person name="Kafarskaia L.I."/>
            <person name="Khokhlova E.V."/>
            <person name="Efimov B.A."/>
        </authorList>
    </citation>
    <scope>NUCLEOTIDE SEQUENCE [LARGE SCALE GENOMIC DNA]</scope>
    <source>
        <strain evidence="4 5">627</strain>
    </source>
</reference>
<proteinExistence type="predicted"/>
<evidence type="ECO:0000313" key="4">
    <source>
        <dbReference type="EMBL" id="KHE42013.1"/>
    </source>
</evidence>
<feature type="chain" id="PRO_5045440386" description="Putative carbohydrate metabolism domain-containing protein" evidence="2">
    <location>
        <begin position="21"/>
        <end position="978"/>
    </location>
</feature>
<dbReference type="Proteomes" id="UP000030889">
    <property type="component" value="Unassembled WGS sequence"/>
</dbReference>
<dbReference type="PROSITE" id="PS51257">
    <property type="entry name" value="PROKAR_LIPOPROTEIN"/>
    <property type="match status" value="1"/>
</dbReference>
<evidence type="ECO:0000256" key="1">
    <source>
        <dbReference type="SAM" id="MobiDB-lite"/>
    </source>
</evidence>
<organism evidence="4 5">
    <name type="scientific">Alistipes inops</name>
    <dbReference type="NCBI Taxonomy" id="1501391"/>
    <lineage>
        <taxon>Bacteria</taxon>
        <taxon>Pseudomonadati</taxon>
        <taxon>Bacteroidota</taxon>
        <taxon>Bacteroidia</taxon>
        <taxon>Bacteroidales</taxon>
        <taxon>Rikenellaceae</taxon>
        <taxon>Alistipes</taxon>
    </lineage>
</organism>
<dbReference type="Pfam" id="PF13201">
    <property type="entry name" value="PCMD"/>
    <property type="match status" value="1"/>
</dbReference>
<feature type="compositionally biased region" description="Low complexity" evidence="1">
    <location>
        <begin position="290"/>
        <end position="302"/>
    </location>
</feature>
<sequence>MKNFKFFPVLFLALLLAACSDIDGLNDYNAVFSFEITEHKGTDGEIVIGEPVMAGNTIRIPVLHGIHNFPLYFKGQPHFENPIDRVTGLDFNDWIEIDLERGGESGNEPVLDENGNYIFQEPKFYVQALSGMPREYTFKIDYTATSSDAEIFPQVTFAEVPEGSIVADLLTVTDSDVPEEGNMVLANIVAPQFPLTLTPEFSLSDGATLEGNGTTPYEFGSADERHSFTVVARDGTEKRWTFGLAVLPVVNANSAEVDEAALALTNLAGFSAEPGSKGFSIEEHRFSASTGAAGTETAATSEPAKTAALSGKGGNALQKATIRHGRPAEADTPTADTLKLYINTSSGTPFPISIDMAIPLPDGVSLVGDVSDMSFPDIGSEHTFWLLDTVDGIARRWIVALEEYNSPVATVLDFSYEYTASEVRENSLSDPKVPAIVMDADRTADIDPVNRCIYLRAVEIHKPKYASLDPWELSLTVDIRISNGASLVNVSNFDWTGTDSWKNPKTFGVKASDGTVYEWKIIIRDWSDGEPEASDECELYGVTLKEVRPYTVELEAEPLTIDYDNRTITLNLTKDDNGYPLSVAVDYQLSDYARIATQNGGRDPLVFDSPEAVNEVEVVSESGKNSEMWTFRLRPPLKETGTDVTSFRIVSFSESGFNAELVGIDTDNAVVTVNFLQTGRFPVTMNIRMGLSYKATSTIIDQYGAGAVEFARVEDKPFTVTAQNGETREWTLRTTYMPQLQNADFERWANLQTPLPKGIKGSPYWASANMTSPVVVEGTTQTEGAPGQGKAVQMETKNTIIGKLAAGSLFLGWFDDSNPMGNMNDPAVMMFYGIPFSSNQPIKGMQVDILYHPGNGPSSDSGSLAIELIRQRDLSQELEYHGANPDGTWHSKNNADRVARGHSIVATQAGTLDNGDTADLVVPDNTWQTVFVPLEYDGAYPAYTHLTVTFSSSSKGDSYKGAVGSILKIDNIRLIYEE</sequence>
<feature type="domain" description="Putative carbohydrate metabolism" evidence="3">
    <location>
        <begin position="765"/>
        <end position="975"/>
    </location>
</feature>
<feature type="region of interest" description="Disordered" evidence="1">
    <location>
        <begin position="290"/>
        <end position="312"/>
    </location>
</feature>
<evidence type="ECO:0000313" key="5">
    <source>
        <dbReference type="Proteomes" id="UP000030889"/>
    </source>
</evidence>
<evidence type="ECO:0000259" key="3">
    <source>
        <dbReference type="Pfam" id="PF13201"/>
    </source>
</evidence>
<dbReference type="RefSeq" id="WP_035473507.1">
    <property type="nucleotide sequence ID" value="NZ_JRGF01000007.1"/>
</dbReference>
<accession>A0ABR4YJL3</accession>
<dbReference type="InterPro" id="IPR025112">
    <property type="entry name" value="PCMD"/>
</dbReference>
<dbReference type="EMBL" id="JRGF01000007">
    <property type="protein sequence ID" value="KHE42013.1"/>
    <property type="molecule type" value="Genomic_DNA"/>
</dbReference>
<comment type="caution">
    <text evidence="4">The sequence shown here is derived from an EMBL/GenBank/DDBJ whole genome shotgun (WGS) entry which is preliminary data.</text>
</comment>
<dbReference type="Gene3D" id="2.60.120.890">
    <property type="entry name" value="BT2081, beta-jelly-roll domain"/>
    <property type="match status" value="1"/>
</dbReference>
<dbReference type="InterPro" id="IPR038653">
    <property type="entry name" value="Put_CMD_sf"/>
</dbReference>
<name>A0ABR4YJL3_9BACT</name>
<feature type="signal peptide" evidence="2">
    <location>
        <begin position="1"/>
        <end position="20"/>
    </location>
</feature>